<protein>
    <recommendedName>
        <fullName evidence="4">Carboxyl-terminal PDZ ligand of neuronal nitric oxide synthase protein</fullName>
    </recommendedName>
</protein>
<feature type="compositionally biased region" description="Pro residues" evidence="1">
    <location>
        <begin position="130"/>
        <end position="147"/>
    </location>
</feature>
<sequence>VHLLKDQLNAEATARLEAQARVHQLLLQNKDLLHHISLLVKQIQELESKMVGPNSMGSQDSLLEIAFRSKVPPVICDATTPKSEVSDVNLSLLGTGDGTSNAFSSTNGTLGSPLGRDQCLLKLECFRFLPGPPGPPPPQLPSPPPSLKPYRPETRGGDTPDAPAGILSREVKSLDCLEFARFRESGIASEYESNSDDSDDGEDEGEDEDEEMEIFGWGTEEETLRLLNALNRQGAPDCLGDEIAV</sequence>
<dbReference type="EMBL" id="JAHRIM010090546">
    <property type="protein sequence ID" value="MEQ2276920.1"/>
    <property type="molecule type" value="Genomic_DNA"/>
</dbReference>
<proteinExistence type="predicted"/>
<feature type="compositionally biased region" description="Acidic residues" evidence="1">
    <location>
        <begin position="193"/>
        <end position="213"/>
    </location>
</feature>
<dbReference type="Proteomes" id="UP001444071">
    <property type="component" value="Unassembled WGS sequence"/>
</dbReference>
<keyword evidence="3" id="KW-1185">Reference proteome</keyword>
<evidence type="ECO:0008006" key="4">
    <source>
        <dbReference type="Google" id="ProtNLM"/>
    </source>
</evidence>
<feature type="region of interest" description="Disordered" evidence="1">
    <location>
        <begin position="188"/>
        <end position="213"/>
    </location>
</feature>
<gene>
    <name evidence="2" type="ORF">XENORESO_014651</name>
</gene>
<feature type="region of interest" description="Disordered" evidence="1">
    <location>
        <begin position="130"/>
        <end position="165"/>
    </location>
</feature>
<feature type="non-terminal residue" evidence="2">
    <location>
        <position position="1"/>
    </location>
</feature>
<reference evidence="2 3" key="1">
    <citation type="submission" date="2021-06" db="EMBL/GenBank/DDBJ databases">
        <authorList>
            <person name="Palmer J.M."/>
        </authorList>
    </citation>
    <scope>NUCLEOTIDE SEQUENCE [LARGE SCALE GENOMIC DNA]</scope>
    <source>
        <strain evidence="2 3">XR_2019</strain>
        <tissue evidence="2">Muscle</tissue>
    </source>
</reference>
<comment type="caution">
    <text evidence="2">The sequence shown here is derived from an EMBL/GenBank/DDBJ whole genome shotgun (WGS) entry which is preliminary data.</text>
</comment>
<name>A0ABV0X6A7_9TELE</name>
<evidence type="ECO:0000313" key="2">
    <source>
        <dbReference type="EMBL" id="MEQ2276920.1"/>
    </source>
</evidence>
<organism evidence="2 3">
    <name type="scientific">Xenotaenia resolanae</name>
    <dbReference type="NCBI Taxonomy" id="208358"/>
    <lineage>
        <taxon>Eukaryota</taxon>
        <taxon>Metazoa</taxon>
        <taxon>Chordata</taxon>
        <taxon>Craniata</taxon>
        <taxon>Vertebrata</taxon>
        <taxon>Euteleostomi</taxon>
        <taxon>Actinopterygii</taxon>
        <taxon>Neopterygii</taxon>
        <taxon>Teleostei</taxon>
        <taxon>Neoteleostei</taxon>
        <taxon>Acanthomorphata</taxon>
        <taxon>Ovalentaria</taxon>
        <taxon>Atherinomorphae</taxon>
        <taxon>Cyprinodontiformes</taxon>
        <taxon>Goodeidae</taxon>
        <taxon>Xenotaenia</taxon>
    </lineage>
</organism>
<evidence type="ECO:0000256" key="1">
    <source>
        <dbReference type="SAM" id="MobiDB-lite"/>
    </source>
</evidence>
<accession>A0ABV0X6A7</accession>
<evidence type="ECO:0000313" key="3">
    <source>
        <dbReference type="Proteomes" id="UP001444071"/>
    </source>
</evidence>